<comment type="caution">
    <text evidence="5">The sequence shown here is derived from an EMBL/GenBank/DDBJ whole genome shotgun (WGS) entry which is preliminary data.</text>
</comment>
<dbReference type="PANTHER" id="PTHR43397:SF2">
    <property type="entry name" value="HISTIDINE-SPECIFIC METHYLTRANSFERASE SAM-DEPENDENT DOMAIN-CONTAINING PROTEIN"/>
    <property type="match status" value="1"/>
</dbReference>
<proteinExistence type="inferred from homology"/>
<dbReference type="InterPro" id="IPR017804">
    <property type="entry name" value="MeTrfase_EgtD-like"/>
</dbReference>
<dbReference type="EMBL" id="LVCJ01000016">
    <property type="protein sequence ID" value="OAL37223.1"/>
    <property type="molecule type" value="Genomic_DNA"/>
</dbReference>
<dbReference type="PIRSF" id="PIRSF018005">
    <property type="entry name" value="UCP018005"/>
    <property type="match status" value="1"/>
</dbReference>
<dbReference type="AlphaFoldDB" id="A0A178D7N2"/>
<comment type="similarity">
    <text evidence="1">Belongs to the methyltransferase superfamily.</text>
</comment>
<protein>
    <recommendedName>
        <fullName evidence="4">Histidine-specific methyltransferase SAM-dependent domain-containing protein</fullName>
    </recommendedName>
</protein>
<evidence type="ECO:0000313" key="6">
    <source>
        <dbReference type="Proteomes" id="UP000185904"/>
    </source>
</evidence>
<keyword evidence="3" id="KW-0808">Transferase</keyword>
<dbReference type="InterPro" id="IPR051128">
    <property type="entry name" value="EgtD_Methyltrsf_superfamily"/>
</dbReference>
<dbReference type="GeneID" id="34586821"/>
<dbReference type="InterPro" id="IPR017805">
    <property type="entry name" value="SAM_MeTrfase_EasF-type_put"/>
</dbReference>
<dbReference type="GO" id="GO:0008168">
    <property type="term" value="F:methyltransferase activity"/>
    <property type="evidence" value="ECO:0007669"/>
    <property type="project" value="UniProtKB-KW"/>
</dbReference>
<sequence length="335" mass="37984">MGSYDERIDLSTADIIDIQSDAEKIELFKDTAGSLKAQSPSLPSLLLWDEQGLKFFEAVTYTTEYYLTNCEIELLKKHSHQIAQRIESNAIIVELGSGCLRKTKILLQAVDDLSKPVDYYALDLSRSELERTLQEVSPGTFQHVRCHGLLGTYDDGLTWLQQPEIASRPRVVLSLGSTLGSFTRAEAADFFAGFAKAIDHCVNGANRSEALMVIGVDGCKKGEQVWSAYNDAESRNDQFIKNALEYANRILGKDIFHQGEWDRSGQWNETIGRHEQYLVPRKDIWFEDRCLKAGEKIFVVASHKYDDEDRQRLWQGAGLTVVEGWQNTETQYGEW</sequence>
<evidence type="ECO:0000256" key="2">
    <source>
        <dbReference type="ARBA" id="ARBA00022603"/>
    </source>
</evidence>
<name>A0A178D7N2_9EURO</name>
<feature type="domain" description="Histidine-specific methyltransferase SAM-dependent" evidence="4">
    <location>
        <begin position="30"/>
        <end position="333"/>
    </location>
</feature>
<dbReference type="GO" id="GO:0032259">
    <property type="term" value="P:methylation"/>
    <property type="evidence" value="ECO:0007669"/>
    <property type="project" value="UniProtKB-KW"/>
</dbReference>
<dbReference type="Gene3D" id="3.40.50.150">
    <property type="entry name" value="Vaccinia Virus protein VP39"/>
    <property type="match status" value="1"/>
</dbReference>
<evidence type="ECO:0000256" key="1">
    <source>
        <dbReference type="ARBA" id="ARBA00008361"/>
    </source>
</evidence>
<dbReference type="Pfam" id="PF10017">
    <property type="entry name" value="Methyltransf_33"/>
    <property type="match status" value="1"/>
</dbReference>
<evidence type="ECO:0000313" key="5">
    <source>
        <dbReference type="EMBL" id="OAL37223.1"/>
    </source>
</evidence>
<dbReference type="InterPro" id="IPR019257">
    <property type="entry name" value="MeTrfase_dom"/>
</dbReference>
<reference evidence="5 6" key="1">
    <citation type="submission" date="2016-03" db="EMBL/GenBank/DDBJ databases">
        <title>The draft genome sequence of Fonsecaea nubica causative agent of cutaneous subcutaneous infection in human host.</title>
        <authorList>
            <person name="Costa F."/>
            <person name="Sybren D.H."/>
            <person name="Raittz R.T."/>
            <person name="Weiss V.A."/>
            <person name="Leao A.C."/>
            <person name="Gomes R."/>
            <person name="De Souza E.M."/>
            <person name="Pedrosa F.O."/>
            <person name="Steffens M.B."/>
            <person name="Bombassaro A."/>
            <person name="Tadra-Sfeir M.Z."/>
            <person name="Moreno L.F."/>
            <person name="Najafzadeh M.J."/>
            <person name="Felipe M.S."/>
            <person name="Teixeira M."/>
            <person name="Sun J."/>
            <person name="Xi L."/>
            <person name="Castro M.A."/>
            <person name="Vicente V.A."/>
        </authorList>
    </citation>
    <scope>NUCLEOTIDE SEQUENCE [LARGE SCALE GENOMIC DNA]</scope>
    <source>
        <strain evidence="5 6">CBS 269.64</strain>
    </source>
</reference>
<organism evidence="5 6">
    <name type="scientific">Fonsecaea nubica</name>
    <dbReference type="NCBI Taxonomy" id="856822"/>
    <lineage>
        <taxon>Eukaryota</taxon>
        <taxon>Fungi</taxon>
        <taxon>Dikarya</taxon>
        <taxon>Ascomycota</taxon>
        <taxon>Pezizomycotina</taxon>
        <taxon>Eurotiomycetes</taxon>
        <taxon>Chaetothyriomycetidae</taxon>
        <taxon>Chaetothyriales</taxon>
        <taxon>Herpotrichiellaceae</taxon>
        <taxon>Fonsecaea</taxon>
    </lineage>
</organism>
<dbReference type="NCBIfam" id="TIGR03439">
    <property type="entry name" value="methyl_EasF"/>
    <property type="match status" value="1"/>
</dbReference>
<accession>A0A178D7N2</accession>
<dbReference type="InterPro" id="IPR029063">
    <property type="entry name" value="SAM-dependent_MTases_sf"/>
</dbReference>
<keyword evidence="2" id="KW-0489">Methyltransferase</keyword>
<keyword evidence="6" id="KW-1185">Reference proteome</keyword>
<dbReference type="Proteomes" id="UP000185904">
    <property type="component" value="Unassembled WGS sequence"/>
</dbReference>
<dbReference type="OrthoDB" id="659at2759"/>
<gene>
    <name evidence="5" type="ORF">AYO20_03399</name>
</gene>
<dbReference type="RefSeq" id="XP_022502235.1">
    <property type="nucleotide sequence ID" value="XM_022641702.1"/>
</dbReference>
<evidence type="ECO:0000256" key="3">
    <source>
        <dbReference type="ARBA" id="ARBA00022679"/>
    </source>
</evidence>
<evidence type="ECO:0000259" key="4">
    <source>
        <dbReference type="Pfam" id="PF10017"/>
    </source>
</evidence>
<dbReference type="PANTHER" id="PTHR43397">
    <property type="entry name" value="ERGOTHIONEINE BIOSYNTHESIS PROTEIN 1"/>
    <property type="match status" value="1"/>
</dbReference>